<organism evidence="1 2">
    <name type="scientific">Selenomonas sputigena</name>
    <dbReference type="NCBI Taxonomy" id="69823"/>
    <lineage>
        <taxon>Bacteria</taxon>
        <taxon>Bacillati</taxon>
        <taxon>Bacillota</taxon>
        <taxon>Negativicutes</taxon>
        <taxon>Selenomonadales</taxon>
        <taxon>Selenomonadaceae</taxon>
        <taxon>Selenomonas</taxon>
    </lineage>
</organism>
<keyword evidence="2" id="KW-1185">Reference proteome</keyword>
<evidence type="ECO:0000313" key="2">
    <source>
        <dbReference type="Proteomes" id="UP001559623"/>
    </source>
</evidence>
<sequence>ESEENYVYLKANGQAAYIKPNNYERAKTRAWKNDIGRFENMTYLSDEDAYLCADGRKLTVTGTKTVKSKTGYASVKTCYKADPIHLPEGFD</sequence>
<dbReference type="Proteomes" id="UP001559623">
    <property type="component" value="Unassembled WGS sequence"/>
</dbReference>
<proteinExistence type="predicted"/>
<name>A0ABV3X7Z5_9FIRM</name>
<gene>
    <name evidence="1" type="ORF">QCO44_11945</name>
</gene>
<comment type="caution">
    <text evidence="1">The sequence shown here is derived from an EMBL/GenBank/DDBJ whole genome shotgun (WGS) entry which is preliminary data.</text>
</comment>
<accession>A0ABV3X7Z5</accession>
<feature type="non-terminal residue" evidence="1">
    <location>
        <position position="1"/>
    </location>
</feature>
<protein>
    <submittedName>
        <fullName evidence="1">IS5/IS1182 family transposase</fullName>
    </submittedName>
</protein>
<reference evidence="1 2" key="1">
    <citation type="submission" date="2023-04" db="EMBL/GenBank/DDBJ databases">
        <title>Genome Sequence of Selenomonas sputigena ATCC 33150.</title>
        <authorList>
            <person name="Miller D.P."/>
            <person name="Anvari S."/>
            <person name="Polson S.W."/>
            <person name="Macdonald M."/>
            <person name="Mcdowell J.V."/>
        </authorList>
    </citation>
    <scope>NUCLEOTIDE SEQUENCE [LARGE SCALE GENOMIC DNA]</scope>
    <source>
        <strain evidence="1 2">ATCC 33150</strain>
    </source>
</reference>
<evidence type="ECO:0000313" key="1">
    <source>
        <dbReference type="EMBL" id="MEX5286321.1"/>
    </source>
</evidence>
<dbReference type="EMBL" id="JARVLH010000010">
    <property type="protein sequence ID" value="MEX5286321.1"/>
    <property type="molecule type" value="Genomic_DNA"/>
</dbReference>